<organism evidence="4 5">
    <name type="scientific">Actinokineospora bangkokensis</name>
    <dbReference type="NCBI Taxonomy" id="1193682"/>
    <lineage>
        <taxon>Bacteria</taxon>
        <taxon>Bacillati</taxon>
        <taxon>Actinomycetota</taxon>
        <taxon>Actinomycetes</taxon>
        <taxon>Pseudonocardiales</taxon>
        <taxon>Pseudonocardiaceae</taxon>
        <taxon>Actinokineospora</taxon>
    </lineage>
</organism>
<evidence type="ECO:0000256" key="1">
    <source>
        <dbReference type="ARBA" id="ARBA00006252"/>
    </source>
</evidence>
<dbReference type="STRING" id="1193682.BJP25_09155"/>
<dbReference type="InterPro" id="IPR051545">
    <property type="entry name" value="NAD(P)H_dehydrogenase_qn"/>
</dbReference>
<dbReference type="GO" id="GO:0003955">
    <property type="term" value="F:NAD(P)H dehydrogenase (quinone) activity"/>
    <property type="evidence" value="ECO:0007669"/>
    <property type="project" value="TreeGrafter"/>
</dbReference>
<dbReference type="PANTHER" id="PTHR10204">
    <property type="entry name" value="NAD P H OXIDOREDUCTASE-RELATED"/>
    <property type="match status" value="1"/>
</dbReference>
<dbReference type="GO" id="GO:0005829">
    <property type="term" value="C:cytosol"/>
    <property type="evidence" value="ECO:0007669"/>
    <property type="project" value="TreeGrafter"/>
</dbReference>
<keyword evidence="5" id="KW-1185">Reference proteome</keyword>
<dbReference type="AlphaFoldDB" id="A0A1Q9LS02"/>
<dbReference type="PANTHER" id="PTHR10204:SF34">
    <property type="entry name" value="NAD(P)H DEHYDROGENASE [QUINONE] 1 ISOFORM 1"/>
    <property type="match status" value="1"/>
</dbReference>
<dbReference type="InterPro" id="IPR029039">
    <property type="entry name" value="Flavoprotein-like_sf"/>
</dbReference>
<dbReference type="EMBL" id="MKQR01000006">
    <property type="protein sequence ID" value="OLR94793.1"/>
    <property type="molecule type" value="Genomic_DNA"/>
</dbReference>
<dbReference type="RefSeq" id="WP_075973359.1">
    <property type="nucleotide sequence ID" value="NZ_MKQR01000006.1"/>
</dbReference>
<evidence type="ECO:0000313" key="4">
    <source>
        <dbReference type="EMBL" id="OLR94793.1"/>
    </source>
</evidence>
<dbReference type="Proteomes" id="UP000186040">
    <property type="component" value="Unassembled WGS sequence"/>
</dbReference>
<protein>
    <submittedName>
        <fullName evidence="4">NAD(P)H dehydrogenase</fullName>
    </submittedName>
</protein>
<comment type="similarity">
    <text evidence="1">Belongs to the NAD(P)H dehydrogenase (quinone) family.</text>
</comment>
<name>A0A1Q9LS02_9PSEU</name>
<dbReference type="OrthoDB" id="9798454at2"/>
<dbReference type="SUPFAM" id="SSF52218">
    <property type="entry name" value="Flavoproteins"/>
    <property type="match status" value="1"/>
</dbReference>
<keyword evidence="2" id="KW-0560">Oxidoreductase</keyword>
<reference evidence="4 5" key="1">
    <citation type="submission" date="2016-10" db="EMBL/GenBank/DDBJ databases">
        <title>The Draft Genome Sequence of Actinokineospora bangkokensis 44EHWT reveals the biosynthetic pathway of antifungal compounds Thailandins with unusual extender unit butylmalonyl-CoA.</title>
        <authorList>
            <person name="Greule A."/>
            <person name="Intra B."/>
            <person name="Flemming S."/>
            <person name="Rommel M.G."/>
            <person name="Panbangred W."/>
            <person name="Bechthold A."/>
        </authorList>
    </citation>
    <scope>NUCLEOTIDE SEQUENCE [LARGE SCALE GENOMIC DNA]</scope>
    <source>
        <strain evidence="4 5">44EHW</strain>
    </source>
</reference>
<sequence>MQTGRTALIVHAHPEQASFSSAQARAAADGLRAAGYRVDLLDLYALDWAPVLGPGEFPDPASPFKPQAEQVRALAEGTVDPLVRDHLDRVLAADLLVFSFPLWWFSVPAVLKGWLDRVLMMGGVFGGDHGVADEAATAGKDAVLLLTTGGDQAWFSEDGFGSLDGFLYHLHRGVMAFLGLRPLEPVVTFAPARMSEEARAAALEAVGERFSALTGVPA</sequence>
<dbReference type="InterPro" id="IPR003680">
    <property type="entry name" value="Flavodoxin_fold"/>
</dbReference>
<accession>A0A1Q9LS02</accession>
<gene>
    <name evidence="4" type="ORF">BJP25_09155</name>
</gene>
<dbReference type="Gene3D" id="3.40.50.360">
    <property type="match status" value="1"/>
</dbReference>
<evidence type="ECO:0000259" key="3">
    <source>
        <dbReference type="Pfam" id="PF02525"/>
    </source>
</evidence>
<evidence type="ECO:0000313" key="5">
    <source>
        <dbReference type="Proteomes" id="UP000186040"/>
    </source>
</evidence>
<evidence type="ECO:0000256" key="2">
    <source>
        <dbReference type="ARBA" id="ARBA00023002"/>
    </source>
</evidence>
<comment type="caution">
    <text evidence="4">The sequence shown here is derived from an EMBL/GenBank/DDBJ whole genome shotgun (WGS) entry which is preliminary data.</text>
</comment>
<proteinExistence type="inferred from homology"/>
<dbReference type="Pfam" id="PF02525">
    <property type="entry name" value="Flavodoxin_2"/>
    <property type="match status" value="1"/>
</dbReference>
<feature type="domain" description="Flavodoxin-like fold" evidence="3">
    <location>
        <begin position="7"/>
        <end position="208"/>
    </location>
</feature>